<evidence type="ECO:0000256" key="6">
    <source>
        <dbReference type="ARBA" id="ARBA00023136"/>
    </source>
</evidence>
<dbReference type="EMBL" id="BPFB01000047">
    <property type="protein sequence ID" value="GIU50246.1"/>
    <property type="molecule type" value="Genomic_DNA"/>
</dbReference>
<evidence type="ECO:0000259" key="13">
    <source>
        <dbReference type="Pfam" id="PF07715"/>
    </source>
</evidence>
<keyword evidence="6 8" id="KW-0472">Membrane</keyword>
<dbReference type="PROSITE" id="PS52016">
    <property type="entry name" value="TONB_DEPENDENT_REC_3"/>
    <property type="match status" value="1"/>
</dbReference>
<dbReference type="RefSeq" id="WP_119979123.1">
    <property type="nucleotide sequence ID" value="NZ_BPFB01000047.1"/>
</dbReference>
<keyword evidence="3 8" id="KW-1134">Transmembrane beta strand</keyword>
<sequence>MQPNSILAKAVRFALISGATAAALGTSVAYAANEDSGVERIEVTGSRIKRTDMETATPVTVMSADEMAKQGFTNIQDALESLTSTTGAMTTQSVHGFTPAASSISLRGAGANRTLTLINGKRLNQYPKPAGGTDNFVDTANLPMEAVQRIEILQSGGSAIYGADAVGGVINIILKKDFEGVAIKYRHGDTSNGGGGSDRIALSLGASSDRGNVSSFIEFTDNQQLKATDRDNFGLHTDKVPYSPHSAYSSYGARIAAVTRDDKTVPTGQRVLTAQECTDAGYTMAGSVCGFDRSQWRDLQPESTRFISSTNFNYELADEITFVGRLDFAEAKSVTNIEPMAIGDEYGITVDGNSLTVTGAGQSKTFADKTLALGGDFANAENGEYFYARRLSEFGSRGGETKTRNYFFTTGLEGMLADEYNWDASVNYGRTNVDVFSQGLATELGMYNYLTAGDNGNSLLEKMSDTDVANAAYTPFETAQSTQKNIQANISGMAFEMPAGDAMFAFGAEYTEQDYQSDADSESKKGNILNKGGSSGSGERSYWATYAELSLPVTDLITINAALRYDDYDDFGSNLSPQIAVEYRPLRELLVRGSVSSVFRAPDMHRVYGDPTEAFSTVIDFKQCQAMGGIPGQAYDNDAALHEVCKELHIDKTTGSNKDLEAETGYTANIGAVWGGDTLNASFDLWEWKLDDMVSDVSPSKAAREYEQYEDMITRDESGKITHINAVAQNLAFQKVRGIDITAGYGWDLEQFGELKLNFNGSYILLSEGQISPTDPVEDDIENGGLPQYRANLVLGWFVEDFEATLGAYHTARMHGMYYKSFKQSAIDNGEAFDESAYEVASQTKWNLTAGYNINDAIKVKAGVVNLFDAGPNFDPTATSWPHYDRSVYNARGREWFVEGEVKF</sequence>
<gene>
    <name evidence="14" type="ORF">TUM4630_30740</name>
</gene>
<accession>A0ABQ4PP88</accession>
<evidence type="ECO:0000256" key="4">
    <source>
        <dbReference type="ARBA" id="ARBA00022692"/>
    </source>
</evidence>
<dbReference type="PANTHER" id="PTHR47234:SF1">
    <property type="entry name" value="TONB-DEPENDENT RECEPTOR"/>
    <property type="match status" value="1"/>
</dbReference>
<evidence type="ECO:0000256" key="9">
    <source>
        <dbReference type="RuleBase" id="RU003357"/>
    </source>
</evidence>
<evidence type="ECO:0000259" key="12">
    <source>
        <dbReference type="Pfam" id="PF00593"/>
    </source>
</evidence>
<dbReference type="SUPFAM" id="SSF56935">
    <property type="entry name" value="Porins"/>
    <property type="match status" value="1"/>
</dbReference>
<feature type="signal peptide" evidence="11">
    <location>
        <begin position="1"/>
        <end position="31"/>
    </location>
</feature>
<comment type="caution">
    <text evidence="14">The sequence shown here is derived from an EMBL/GenBank/DDBJ whole genome shotgun (WGS) entry which is preliminary data.</text>
</comment>
<evidence type="ECO:0000256" key="7">
    <source>
        <dbReference type="ARBA" id="ARBA00023237"/>
    </source>
</evidence>
<dbReference type="InterPro" id="IPR000531">
    <property type="entry name" value="Beta-barrel_TonB"/>
</dbReference>
<dbReference type="Pfam" id="PF07715">
    <property type="entry name" value="Plug"/>
    <property type="match status" value="1"/>
</dbReference>
<dbReference type="InterPro" id="IPR039426">
    <property type="entry name" value="TonB-dep_rcpt-like"/>
</dbReference>
<evidence type="ECO:0000256" key="10">
    <source>
        <dbReference type="SAM" id="MobiDB-lite"/>
    </source>
</evidence>
<name>A0ABQ4PP88_9GAMM</name>
<organism evidence="14 15">
    <name type="scientific">Shewanella algidipiscicola</name>
    <dbReference type="NCBI Taxonomy" id="614070"/>
    <lineage>
        <taxon>Bacteria</taxon>
        <taxon>Pseudomonadati</taxon>
        <taxon>Pseudomonadota</taxon>
        <taxon>Gammaproteobacteria</taxon>
        <taxon>Alteromonadales</taxon>
        <taxon>Shewanellaceae</taxon>
        <taxon>Shewanella</taxon>
    </lineage>
</organism>
<evidence type="ECO:0000256" key="11">
    <source>
        <dbReference type="SAM" id="SignalP"/>
    </source>
</evidence>
<feature type="chain" id="PRO_5047518855" evidence="11">
    <location>
        <begin position="32"/>
        <end position="904"/>
    </location>
</feature>
<keyword evidence="15" id="KW-1185">Reference proteome</keyword>
<dbReference type="InterPro" id="IPR037066">
    <property type="entry name" value="Plug_dom_sf"/>
</dbReference>
<feature type="region of interest" description="Disordered" evidence="10">
    <location>
        <begin position="515"/>
        <end position="539"/>
    </location>
</feature>
<comment type="subcellular location">
    <subcellularLocation>
        <location evidence="1 8">Cell outer membrane</location>
        <topology evidence="1 8">Multi-pass membrane protein</topology>
    </subcellularLocation>
</comment>
<proteinExistence type="inferred from homology"/>
<keyword evidence="2 8" id="KW-0813">Transport</keyword>
<keyword evidence="14" id="KW-0675">Receptor</keyword>
<reference evidence="14 15" key="1">
    <citation type="submission" date="2021-05" db="EMBL/GenBank/DDBJ databases">
        <title>Molecular characterization for Shewanella algae harboring chromosomal blaOXA-55-like strains isolated from clinical and environment sample.</title>
        <authorList>
            <person name="Ohama Y."/>
            <person name="Aoki K."/>
            <person name="Harada S."/>
            <person name="Moriya K."/>
            <person name="Ishii Y."/>
            <person name="Tateda K."/>
        </authorList>
    </citation>
    <scope>NUCLEOTIDE SEQUENCE [LARGE SCALE GENOMIC DNA]</scope>
    <source>
        <strain evidence="14 15">LMG 23746</strain>
    </source>
</reference>
<dbReference type="Proteomes" id="UP000761574">
    <property type="component" value="Unassembled WGS sequence"/>
</dbReference>
<evidence type="ECO:0000256" key="3">
    <source>
        <dbReference type="ARBA" id="ARBA00022452"/>
    </source>
</evidence>
<evidence type="ECO:0000256" key="2">
    <source>
        <dbReference type="ARBA" id="ARBA00022448"/>
    </source>
</evidence>
<keyword evidence="11" id="KW-0732">Signal</keyword>
<dbReference type="Gene3D" id="2.170.130.10">
    <property type="entry name" value="TonB-dependent receptor, plug domain"/>
    <property type="match status" value="1"/>
</dbReference>
<evidence type="ECO:0000256" key="1">
    <source>
        <dbReference type="ARBA" id="ARBA00004571"/>
    </source>
</evidence>
<dbReference type="InterPro" id="IPR012910">
    <property type="entry name" value="Plug_dom"/>
</dbReference>
<keyword evidence="7 8" id="KW-0998">Cell outer membrane</keyword>
<evidence type="ECO:0000256" key="5">
    <source>
        <dbReference type="ARBA" id="ARBA00023077"/>
    </source>
</evidence>
<dbReference type="PANTHER" id="PTHR47234">
    <property type="match status" value="1"/>
</dbReference>
<dbReference type="Gene3D" id="2.40.170.20">
    <property type="entry name" value="TonB-dependent receptor, beta-barrel domain"/>
    <property type="match status" value="1"/>
</dbReference>
<evidence type="ECO:0000313" key="15">
    <source>
        <dbReference type="Proteomes" id="UP000761574"/>
    </source>
</evidence>
<dbReference type="InterPro" id="IPR036942">
    <property type="entry name" value="Beta-barrel_TonB_sf"/>
</dbReference>
<keyword evidence="5 9" id="KW-0798">TonB box</keyword>
<evidence type="ECO:0000313" key="14">
    <source>
        <dbReference type="EMBL" id="GIU50246.1"/>
    </source>
</evidence>
<evidence type="ECO:0000256" key="8">
    <source>
        <dbReference type="PROSITE-ProRule" id="PRU01360"/>
    </source>
</evidence>
<protein>
    <submittedName>
        <fullName evidence="14">TonB-dependent receptor</fullName>
    </submittedName>
</protein>
<feature type="domain" description="TonB-dependent receptor-like beta-barrel" evidence="12">
    <location>
        <begin position="377"/>
        <end position="867"/>
    </location>
</feature>
<feature type="domain" description="TonB-dependent receptor plug" evidence="13">
    <location>
        <begin position="53"/>
        <end position="169"/>
    </location>
</feature>
<comment type="similarity">
    <text evidence="8 9">Belongs to the TonB-dependent receptor family.</text>
</comment>
<keyword evidence="4 8" id="KW-0812">Transmembrane</keyword>
<dbReference type="Pfam" id="PF00593">
    <property type="entry name" value="TonB_dep_Rec_b-barrel"/>
    <property type="match status" value="1"/>
</dbReference>